<dbReference type="InterPro" id="IPR023459">
    <property type="entry name" value="Tscrpt_elong_fac_GreA/B_fam"/>
</dbReference>
<feature type="domain" description="Transcription elongation factor GreA/GreB C-terminal" evidence="1">
    <location>
        <begin position="53"/>
        <end position="125"/>
    </location>
</feature>
<dbReference type="InterPro" id="IPR001437">
    <property type="entry name" value="Tscrpt_elong_fac_GreA/B_C"/>
</dbReference>
<dbReference type="PANTHER" id="PTHR30437:SF5">
    <property type="entry name" value="REGULATOR OF NUCLEOSIDE DIPHOSPHATE KINASE"/>
    <property type="match status" value="1"/>
</dbReference>
<evidence type="ECO:0000259" key="1">
    <source>
        <dbReference type="Pfam" id="PF01272"/>
    </source>
</evidence>
<dbReference type="Gene3D" id="1.10.286.20">
    <property type="match status" value="1"/>
</dbReference>
<dbReference type="AlphaFoldDB" id="A0A5B9QW12"/>
<dbReference type="PANTHER" id="PTHR30437">
    <property type="entry name" value="TRANSCRIPTION ELONGATION FACTOR GREA"/>
    <property type="match status" value="1"/>
</dbReference>
<keyword evidence="3" id="KW-0808">Transferase</keyword>
<dbReference type="Pfam" id="PF14760">
    <property type="entry name" value="Rnk_N"/>
    <property type="match status" value="1"/>
</dbReference>
<dbReference type="GO" id="GO:0006354">
    <property type="term" value="P:DNA-templated transcription elongation"/>
    <property type="evidence" value="ECO:0007669"/>
    <property type="project" value="TreeGrafter"/>
</dbReference>
<evidence type="ECO:0000313" key="4">
    <source>
        <dbReference type="Proteomes" id="UP000325286"/>
    </source>
</evidence>
<feature type="domain" description="Regulator of nucleoside diphosphate kinase N-terminal" evidence="2">
    <location>
        <begin position="4"/>
        <end position="47"/>
    </location>
</feature>
<keyword evidence="4" id="KW-1185">Reference proteome</keyword>
<name>A0A5B9QW12_9BACT</name>
<dbReference type="OrthoDB" id="192847at2"/>
<proteinExistence type="predicted"/>
<dbReference type="Proteomes" id="UP000325286">
    <property type="component" value="Chromosome"/>
</dbReference>
<dbReference type="Gene3D" id="3.10.50.30">
    <property type="entry name" value="Transcription elongation factor, GreA/GreB, C-terminal domain"/>
    <property type="match status" value="1"/>
</dbReference>
<keyword evidence="3" id="KW-0418">Kinase</keyword>
<reference evidence="3 4" key="1">
    <citation type="submission" date="2019-08" db="EMBL/GenBank/DDBJ databases">
        <title>Deep-cultivation of Planctomycetes and their phenomic and genomic characterization uncovers novel biology.</title>
        <authorList>
            <person name="Wiegand S."/>
            <person name="Jogler M."/>
            <person name="Boedeker C."/>
            <person name="Pinto D."/>
            <person name="Vollmers J."/>
            <person name="Rivas-Marin E."/>
            <person name="Kohn T."/>
            <person name="Peeters S.H."/>
            <person name="Heuer A."/>
            <person name="Rast P."/>
            <person name="Oberbeckmann S."/>
            <person name="Bunk B."/>
            <person name="Jeske O."/>
            <person name="Meyerdierks A."/>
            <person name="Storesund J.E."/>
            <person name="Kallscheuer N."/>
            <person name="Luecker S."/>
            <person name="Lage O.M."/>
            <person name="Pohl T."/>
            <person name="Merkel B.J."/>
            <person name="Hornburger P."/>
            <person name="Mueller R.-W."/>
            <person name="Bruemmer F."/>
            <person name="Labrenz M."/>
            <person name="Spormann A.M."/>
            <person name="Op den Camp H."/>
            <person name="Overmann J."/>
            <person name="Amann R."/>
            <person name="Jetten M.S.M."/>
            <person name="Mascher T."/>
            <person name="Medema M.H."/>
            <person name="Devos D.P."/>
            <person name="Kaster A.-K."/>
            <person name="Ovreas L."/>
            <person name="Rohde M."/>
            <person name="Galperin M.Y."/>
            <person name="Jogler C."/>
        </authorList>
    </citation>
    <scope>NUCLEOTIDE SEQUENCE [LARGE SCALE GENOMIC DNA]</scope>
    <source>
        <strain evidence="3 4">UC8</strain>
    </source>
</reference>
<dbReference type="GO" id="GO:0070063">
    <property type="term" value="F:RNA polymerase binding"/>
    <property type="evidence" value="ECO:0007669"/>
    <property type="project" value="InterPro"/>
</dbReference>
<dbReference type="Pfam" id="PF01272">
    <property type="entry name" value="GreA_GreB"/>
    <property type="match status" value="1"/>
</dbReference>
<dbReference type="KEGG" id="rul:UC8_39990"/>
<dbReference type="GO" id="GO:0032784">
    <property type="term" value="P:regulation of DNA-templated transcription elongation"/>
    <property type="evidence" value="ECO:0007669"/>
    <property type="project" value="InterPro"/>
</dbReference>
<dbReference type="GO" id="GO:0003677">
    <property type="term" value="F:DNA binding"/>
    <property type="evidence" value="ECO:0007669"/>
    <property type="project" value="InterPro"/>
</dbReference>
<dbReference type="SUPFAM" id="SSF54534">
    <property type="entry name" value="FKBP-like"/>
    <property type="match status" value="1"/>
</dbReference>
<dbReference type="EMBL" id="CP042914">
    <property type="protein sequence ID" value="QEG41970.1"/>
    <property type="molecule type" value="Genomic_DNA"/>
</dbReference>
<organism evidence="3 4">
    <name type="scientific">Roseimaritima ulvae</name>
    <dbReference type="NCBI Taxonomy" id="980254"/>
    <lineage>
        <taxon>Bacteria</taxon>
        <taxon>Pseudomonadati</taxon>
        <taxon>Planctomycetota</taxon>
        <taxon>Planctomycetia</taxon>
        <taxon>Pirellulales</taxon>
        <taxon>Pirellulaceae</taxon>
        <taxon>Roseimaritima</taxon>
    </lineage>
</organism>
<accession>A0A5B9QW12</accession>
<evidence type="ECO:0000313" key="3">
    <source>
        <dbReference type="EMBL" id="QEG41970.1"/>
    </source>
</evidence>
<dbReference type="GO" id="GO:0016301">
    <property type="term" value="F:kinase activity"/>
    <property type="evidence" value="ECO:0007669"/>
    <property type="project" value="UniProtKB-KW"/>
</dbReference>
<evidence type="ECO:0000259" key="2">
    <source>
        <dbReference type="Pfam" id="PF14760"/>
    </source>
</evidence>
<dbReference type="RefSeq" id="WP_068141426.1">
    <property type="nucleotide sequence ID" value="NZ_CP042914.1"/>
</dbReference>
<gene>
    <name evidence="3" type="primary">rnk_2</name>
    <name evidence="3" type="ORF">UC8_39990</name>
</gene>
<dbReference type="InterPro" id="IPR036953">
    <property type="entry name" value="GreA/GreB_C_sf"/>
</dbReference>
<dbReference type="InterPro" id="IPR029462">
    <property type="entry name" value="Rnk_N"/>
</dbReference>
<dbReference type="NCBIfam" id="NF004396">
    <property type="entry name" value="PRK05753.1"/>
    <property type="match status" value="1"/>
</dbReference>
<sequence length="137" mass="15594">MARRKIILNQDDHERLQELLHSAFANAFGDKPYLRDLRGELDTARVVDVQDVPQDVVTMDSIVRLRDMQSHELETYTLVYPDEADIAAGKLSVLAPIGTAILGYQVGDVVRWKVPSGISRWRIEELVYQPERDCLTS</sequence>
<protein>
    <submittedName>
        <fullName evidence="3">Regulator of nucleoside diphosphate kinase</fullName>
    </submittedName>
</protein>